<keyword evidence="2" id="KW-1185">Reference proteome</keyword>
<organism evidence="1 2">
    <name type="scientific">Chiloscyllium punctatum</name>
    <name type="common">Brownbanded bambooshark</name>
    <name type="synonym">Hemiscyllium punctatum</name>
    <dbReference type="NCBI Taxonomy" id="137246"/>
    <lineage>
        <taxon>Eukaryota</taxon>
        <taxon>Metazoa</taxon>
        <taxon>Chordata</taxon>
        <taxon>Craniata</taxon>
        <taxon>Vertebrata</taxon>
        <taxon>Chondrichthyes</taxon>
        <taxon>Elasmobranchii</taxon>
        <taxon>Galeomorphii</taxon>
        <taxon>Galeoidea</taxon>
        <taxon>Orectolobiformes</taxon>
        <taxon>Hemiscylliidae</taxon>
        <taxon>Chiloscyllium</taxon>
    </lineage>
</organism>
<accession>A0A401SXP0</accession>
<dbReference type="Proteomes" id="UP000287033">
    <property type="component" value="Unassembled WGS sequence"/>
</dbReference>
<dbReference type="AlphaFoldDB" id="A0A401SXP0"/>
<reference evidence="1 2" key="1">
    <citation type="journal article" date="2018" name="Nat. Ecol. Evol.">
        <title>Shark genomes provide insights into elasmobranch evolution and the origin of vertebrates.</title>
        <authorList>
            <person name="Hara Y"/>
            <person name="Yamaguchi K"/>
            <person name="Onimaru K"/>
            <person name="Kadota M"/>
            <person name="Koyanagi M"/>
            <person name="Keeley SD"/>
            <person name="Tatsumi K"/>
            <person name="Tanaka K"/>
            <person name="Motone F"/>
            <person name="Kageyama Y"/>
            <person name="Nozu R"/>
            <person name="Adachi N"/>
            <person name="Nishimura O"/>
            <person name="Nakagawa R"/>
            <person name="Tanegashima C"/>
            <person name="Kiyatake I"/>
            <person name="Matsumoto R"/>
            <person name="Murakumo K"/>
            <person name="Nishida K"/>
            <person name="Terakita A"/>
            <person name="Kuratani S"/>
            <person name="Sato K"/>
            <person name="Hyodo S Kuraku.S."/>
        </authorList>
    </citation>
    <scope>NUCLEOTIDE SEQUENCE [LARGE SCALE GENOMIC DNA]</scope>
</reference>
<name>A0A401SXP0_CHIPU</name>
<dbReference type="EMBL" id="BEZZ01000668">
    <property type="protein sequence ID" value="GCC35140.1"/>
    <property type="molecule type" value="Genomic_DNA"/>
</dbReference>
<evidence type="ECO:0000313" key="2">
    <source>
        <dbReference type="Proteomes" id="UP000287033"/>
    </source>
</evidence>
<evidence type="ECO:0000313" key="1">
    <source>
        <dbReference type="EMBL" id="GCC35140.1"/>
    </source>
</evidence>
<sequence>MIEPSLLRLEFTLRKRRLEFTICPHRSEMHGVFFLPSRGVIASALSDNFERADPKEQGERILPNGVRCSGGAAATAKASPLQNTTGFSTIASS</sequence>
<protein>
    <submittedName>
        <fullName evidence="1">Uncharacterized protein</fullName>
    </submittedName>
</protein>
<comment type="caution">
    <text evidence="1">The sequence shown here is derived from an EMBL/GenBank/DDBJ whole genome shotgun (WGS) entry which is preliminary data.</text>
</comment>
<proteinExistence type="predicted"/>
<gene>
    <name evidence="1" type="ORF">chiPu_0013621</name>
</gene>